<dbReference type="CDD" id="cd00093">
    <property type="entry name" value="HTH_XRE"/>
    <property type="match status" value="1"/>
</dbReference>
<dbReference type="AlphaFoldDB" id="A0A6H2H3Z0"/>
<dbReference type="InterPro" id="IPR001387">
    <property type="entry name" value="Cro/C1-type_HTH"/>
</dbReference>
<dbReference type="SUPFAM" id="SSF47413">
    <property type="entry name" value="lambda repressor-like DNA-binding domains"/>
    <property type="match status" value="1"/>
</dbReference>
<accession>A0A6H2H3Z0</accession>
<keyword evidence="4" id="KW-1185">Reference proteome</keyword>
<feature type="compositionally biased region" description="Polar residues" evidence="1">
    <location>
        <begin position="43"/>
        <end position="52"/>
    </location>
</feature>
<dbReference type="Pfam" id="PF01381">
    <property type="entry name" value="HTH_3"/>
    <property type="match status" value="1"/>
</dbReference>
<feature type="region of interest" description="Disordered" evidence="1">
    <location>
        <begin position="1"/>
        <end position="52"/>
    </location>
</feature>
<dbReference type="Proteomes" id="UP000502136">
    <property type="component" value="Chromosome"/>
</dbReference>
<protein>
    <submittedName>
        <fullName evidence="3">Helix-turn-helix domain-containing protein</fullName>
    </submittedName>
</protein>
<reference evidence="3 4" key="1">
    <citation type="submission" date="2020-04" db="EMBL/GenBank/DDBJ databases">
        <title>Novel Paenibacillus strain UniB2 isolated from commercial digestive syrup.</title>
        <authorList>
            <person name="Thorat V."/>
            <person name="Kirdat K."/>
            <person name="Tiwarekar B."/>
            <person name="Yadav A."/>
        </authorList>
    </citation>
    <scope>NUCLEOTIDE SEQUENCE [LARGE SCALE GENOMIC DNA]</scope>
    <source>
        <strain evidence="3 4">UniB2</strain>
    </source>
</reference>
<evidence type="ECO:0000313" key="4">
    <source>
        <dbReference type="Proteomes" id="UP000502136"/>
    </source>
</evidence>
<dbReference type="SMART" id="SM00530">
    <property type="entry name" value="HTH_XRE"/>
    <property type="match status" value="1"/>
</dbReference>
<dbReference type="KEGG" id="palr:HGI30_16050"/>
<evidence type="ECO:0000313" key="3">
    <source>
        <dbReference type="EMBL" id="QJC54414.1"/>
    </source>
</evidence>
<dbReference type="GO" id="GO:0003677">
    <property type="term" value="F:DNA binding"/>
    <property type="evidence" value="ECO:0007669"/>
    <property type="project" value="InterPro"/>
</dbReference>
<feature type="domain" description="HTH cro/C1-type" evidence="2">
    <location>
        <begin position="60"/>
        <end position="97"/>
    </location>
</feature>
<name>A0A6H2H3Z0_9BACL</name>
<dbReference type="PROSITE" id="PS50943">
    <property type="entry name" value="HTH_CROC1"/>
    <property type="match status" value="1"/>
</dbReference>
<sequence>MLGGLWGRPSGETGGAVKRGNEPAASSLHPSDGTEKARVRAGSAQSGGWTAKQQPIGEILKACRERAGMTQEQLARKLHVDRSVLAKVETGAIKNPSYVLVKQWAAATEGLEMVNMDLTGGRDGWKKLTAMEAALKQVRSVMDGMSLRKRGAAKERSGTR</sequence>
<gene>
    <name evidence="3" type="ORF">HGI30_16050</name>
</gene>
<proteinExistence type="predicted"/>
<evidence type="ECO:0000256" key="1">
    <source>
        <dbReference type="SAM" id="MobiDB-lite"/>
    </source>
</evidence>
<dbReference type="EMBL" id="CP051428">
    <property type="protein sequence ID" value="QJC54414.1"/>
    <property type="molecule type" value="Genomic_DNA"/>
</dbReference>
<organism evidence="3 4">
    <name type="scientific">Paenibacillus albicereus</name>
    <dbReference type="NCBI Taxonomy" id="2726185"/>
    <lineage>
        <taxon>Bacteria</taxon>
        <taxon>Bacillati</taxon>
        <taxon>Bacillota</taxon>
        <taxon>Bacilli</taxon>
        <taxon>Bacillales</taxon>
        <taxon>Paenibacillaceae</taxon>
        <taxon>Paenibacillus</taxon>
    </lineage>
</organism>
<dbReference type="InterPro" id="IPR010982">
    <property type="entry name" value="Lambda_DNA-bd_dom_sf"/>
</dbReference>
<evidence type="ECO:0000259" key="2">
    <source>
        <dbReference type="PROSITE" id="PS50943"/>
    </source>
</evidence>
<dbReference type="Gene3D" id="1.10.260.40">
    <property type="entry name" value="lambda repressor-like DNA-binding domains"/>
    <property type="match status" value="1"/>
</dbReference>